<dbReference type="Proteomes" id="UP001159042">
    <property type="component" value="Unassembled WGS sequence"/>
</dbReference>
<sequence length="210" mass="24792">MLLTNCNNFRTYRTVSVAATQVISGIPPIHLLIEERRNMFEGTAGYENSREARIRTISKLQEEWSTQVETAQWTKRLIPDLRVWLDCPHRDKSNFRCNPQPTNMVNYYFTQALTGRSFKKFTCRIGKTEDDLCERYEEVDNALHALFECSRWRERRRAAEAEMGNIFSTNSLIRTMCENRTKWDIGFAYISNVMKVKEEEERRDQTPGEE</sequence>
<accession>A0AAV8VBG6</accession>
<proteinExistence type="predicted"/>
<keyword evidence="2" id="KW-1185">Reference proteome</keyword>
<evidence type="ECO:0000313" key="1">
    <source>
        <dbReference type="EMBL" id="KAJ8911626.1"/>
    </source>
</evidence>
<reference evidence="1 2" key="1">
    <citation type="journal article" date="2023" name="Insect Mol. Biol.">
        <title>Genome sequencing provides insights into the evolution of gene families encoding plant cell wall-degrading enzymes in longhorned beetles.</title>
        <authorList>
            <person name="Shin N.R."/>
            <person name="Okamura Y."/>
            <person name="Kirsch R."/>
            <person name="Pauchet Y."/>
        </authorList>
    </citation>
    <scope>NUCLEOTIDE SEQUENCE [LARGE SCALE GENOMIC DNA]</scope>
    <source>
        <strain evidence="1">EAD_L_NR</strain>
    </source>
</reference>
<organism evidence="1 2">
    <name type="scientific">Exocentrus adspersus</name>
    <dbReference type="NCBI Taxonomy" id="1586481"/>
    <lineage>
        <taxon>Eukaryota</taxon>
        <taxon>Metazoa</taxon>
        <taxon>Ecdysozoa</taxon>
        <taxon>Arthropoda</taxon>
        <taxon>Hexapoda</taxon>
        <taxon>Insecta</taxon>
        <taxon>Pterygota</taxon>
        <taxon>Neoptera</taxon>
        <taxon>Endopterygota</taxon>
        <taxon>Coleoptera</taxon>
        <taxon>Polyphaga</taxon>
        <taxon>Cucujiformia</taxon>
        <taxon>Chrysomeloidea</taxon>
        <taxon>Cerambycidae</taxon>
        <taxon>Lamiinae</taxon>
        <taxon>Acanthocinini</taxon>
        <taxon>Exocentrus</taxon>
    </lineage>
</organism>
<protein>
    <recommendedName>
        <fullName evidence="3">Reverse transcriptase</fullName>
    </recommendedName>
</protein>
<evidence type="ECO:0000313" key="2">
    <source>
        <dbReference type="Proteomes" id="UP001159042"/>
    </source>
</evidence>
<name>A0AAV8VBG6_9CUCU</name>
<comment type="caution">
    <text evidence="1">The sequence shown here is derived from an EMBL/GenBank/DDBJ whole genome shotgun (WGS) entry which is preliminary data.</text>
</comment>
<gene>
    <name evidence="1" type="ORF">NQ315_015167</name>
</gene>
<dbReference type="AlphaFoldDB" id="A0AAV8VBG6"/>
<dbReference type="EMBL" id="JANEYG010000172">
    <property type="protein sequence ID" value="KAJ8911626.1"/>
    <property type="molecule type" value="Genomic_DNA"/>
</dbReference>
<evidence type="ECO:0008006" key="3">
    <source>
        <dbReference type="Google" id="ProtNLM"/>
    </source>
</evidence>